<proteinExistence type="predicted"/>
<keyword evidence="2" id="KW-1185">Reference proteome</keyword>
<accession>A0ACB7TR38</accession>
<evidence type="ECO:0000313" key="2">
    <source>
        <dbReference type="Proteomes" id="UP000821845"/>
    </source>
</evidence>
<dbReference type="Proteomes" id="UP000821845">
    <property type="component" value="Chromosome 1"/>
</dbReference>
<protein>
    <submittedName>
        <fullName evidence="1">Uncharacterized protein</fullName>
    </submittedName>
</protein>
<reference evidence="1" key="1">
    <citation type="submission" date="2020-05" db="EMBL/GenBank/DDBJ databases">
        <title>Large-scale comparative analyses of tick genomes elucidate their genetic diversity and vector capacities.</title>
        <authorList>
            <person name="Jia N."/>
            <person name="Wang J."/>
            <person name="Shi W."/>
            <person name="Du L."/>
            <person name="Sun Y."/>
            <person name="Zhan W."/>
            <person name="Jiang J."/>
            <person name="Wang Q."/>
            <person name="Zhang B."/>
            <person name="Ji P."/>
            <person name="Sakyi L.B."/>
            <person name="Cui X."/>
            <person name="Yuan T."/>
            <person name="Jiang B."/>
            <person name="Yang W."/>
            <person name="Lam T.T.-Y."/>
            <person name="Chang Q."/>
            <person name="Ding S."/>
            <person name="Wang X."/>
            <person name="Zhu J."/>
            <person name="Ruan X."/>
            <person name="Zhao L."/>
            <person name="Wei J."/>
            <person name="Que T."/>
            <person name="Du C."/>
            <person name="Cheng J."/>
            <person name="Dai P."/>
            <person name="Han X."/>
            <person name="Huang E."/>
            <person name="Gao Y."/>
            <person name="Liu J."/>
            <person name="Shao H."/>
            <person name="Ye R."/>
            <person name="Li L."/>
            <person name="Wei W."/>
            <person name="Wang X."/>
            <person name="Wang C."/>
            <person name="Yang T."/>
            <person name="Huo Q."/>
            <person name="Li W."/>
            <person name="Guo W."/>
            <person name="Chen H."/>
            <person name="Zhou L."/>
            <person name="Ni X."/>
            <person name="Tian J."/>
            <person name="Zhou Y."/>
            <person name="Sheng Y."/>
            <person name="Liu T."/>
            <person name="Pan Y."/>
            <person name="Xia L."/>
            <person name="Li J."/>
            <person name="Zhao F."/>
            <person name="Cao W."/>
        </authorList>
    </citation>
    <scope>NUCLEOTIDE SEQUENCE</scope>
    <source>
        <strain evidence="1">Hyas-2018</strain>
    </source>
</reference>
<organism evidence="1 2">
    <name type="scientific">Hyalomma asiaticum</name>
    <name type="common">Tick</name>
    <dbReference type="NCBI Taxonomy" id="266040"/>
    <lineage>
        <taxon>Eukaryota</taxon>
        <taxon>Metazoa</taxon>
        <taxon>Ecdysozoa</taxon>
        <taxon>Arthropoda</taxon>
        <taxon>Chelicerata</taxon>
        <taxon>Arachnida</taxon>
        <taxon>Acari</taxon>
        <taxon>Parasitiformes</taxon>
        <taxon>Ixodida</taxon>
        <taxon>Ixodoidea</taxon>
        <taxon>Ixodidae</taxon>
        <taxon>Hyalomminae</taxon>
        <taxon>Hyalomma</taxon>
    </lineage>
</organism>
<gene>
    <name evidence="1" type="ORF">HPB50_024951</name>
</gene>
<dbReference type="EMBL" id="CM023481">
    <property type="protein sequence ID" value="KAH6948514.1"/>
    <property type="molecule type" value="Genomic_DNA"/>
</dbReference>
<sequence>MTQEQRAALFFRQEARLYKIRPHVTINLPPSLYPSRPEFRGLHGASVAVVPLGGRQETDAGATNAAGPRSPNGTVRETDAKNGLRSRGLRLHSVLLQRR</sequence>
<name>A0ACB7TR38_HYAAI</name>
<comment type="caution">
    <text evidence="1">The sequence shown here is derived from an EMBL/GenBank/DDBJ whole genome shotgun (WGS) entry which is preliminary data.</text>
</comment>
<evidence type="ECO:0000313" key="1">
    <source>
        <dbReference type="EMBL" id="KAH6948514.1"/>
    </source>
</evidence>